<protein>
    <recommendedName>
        <fullName evidence="3">F-box domain-containing protein</fullName>
    </recommendedName>
</protein>
<evidence type="ECO:0000313" key="1">
    <source>
        <dbReference type="EMBL" id="EFC38869.1"/>
    </source>
</evidence>
<dbReference type="SUPFAM" id="SSF52047">
    <property type="entry name" value="RNI-like"/>
    <property type="match status" value="1"/>
</dbReference>
<gene>
    <name evidence="1" type="ORF">NAEGRDRAFT_59396</name>
</gene>
<dbReference type="RefSeq" id="XP_002671613.1">
    <property type="nucleotide sequence ID" value="XM_002671567.1"/>
</dbReference>
<proteinExistence type="predicted"/>
<reference evidence="1 2" key="1">
    <citation type="journal article" date="2010" name="Cell">
        <title>The genome of Naegleria gruberi illuminates early eukaryotic versatility.</title>
        <authorList>
            <person name="Fritz-Laylin L.K."/>
            <person name="Prochnik S.E."/>
            <person name="Ginger M.L."/>
            <person name="Dacks J.B."/>
            <person name="Carpenter M.L."/>
            <person name="Field M.C."/>
            <person name="Kuo A."/>
            <person name="Paredez A."/>
            <person name="Chapman J."/>
            <person name="Pham J."/>
            <person name="Shu S."/>
            <person name="Neupane R."/>
            <person name="Cipriano M."/>
            <person name="Mancuso J."/>
            <person name="Tu H."/>
            <person name="Salamov A."/>
            <person name="Lindquist E."/>
            <person name="Shapiro H."/>
            <person name="Lucas S."/>
            <person name="Grigoriev I.V."/>
            <person name="Cande W.Z."/>
            <person name="Fulton C."/>
            <person name="Rokhsar D.S."/>
            <person name="Dawson S.C."/>
        </authorList>
    </citation>
    <scope>NUCLEOTIDE SEQUENCE [LARGE SCALE GENOMIC DNA]</scope>
    <source>
        <strain evidence="1 2">NEG-M</strain>
    </source>
</reference>
<dbReference type="KEGG" id="ngr:NAEGRDRAFT_59396"/>
<dbReference type="GeneID" id="8858863"/>
<keyword evidence="2" id="KW-1185">Reference proteome</keyword>
<dbReference type="Gene3D" id="3.80.10.10">
    <property type="entry name" value="Ribonuclease Inhibitor"/>
    <property type="match status" value="1"/>
</dbReference>
<name>D2VWA8_NAEGR</name>
<accession>D2VWA8</accession>
<dbReference type="OMA" id="EMHISIV"/>
<dbReference type="AlphaFoldDB" id="D2VWA8"/>
<dbReference type="Proteomes" id="UP000006671">
    <property type="component" value="Unassembled WGS sequence"/>
</dbReference>
<dbReference type="InterPro" id="IPR032675">
    <property type="entry name" value="LRR_dom_sf"/>
</dbReference>
<evidence type="ECO:0000313" key="2">
    <source>
        <dbReference type="Proteomes" id="UP000006671"/>
    </source>
</evidence>
<dbReference type="VEuPathDB" id="AmoebaDB:NAEGRDRAFT_59396"/>
<sequence>MIIETDPQLDDETLQEAEKPTTFIQQLNEDVILNIFEFLDRFFVLDTLSTCSQQFHQLAHKPYHYSRLLWKFSFTNYERLDRIKSYYSAVKYIEASDSDRLTNEPIDESRLLELVTFIGEHQETLKGVEIVFNKAQPSLFDSIASACGEWLSELSISVLLDSEFAKYLCSGLHRFKKLKVLRLFIGKSVDANVVLDSCVTMQSMETFETTLYLYSKEHVEKYCKFIRPLRNISIALNCEVFTDNSALLELFTSCFLQGKGRISFHFFNVPSISFLNKFNDVSKFCREMHISIVEMHNSGDEVLSLHKVLSFRVDHAALTANENIFPVDSKSIIFNPSTKFRNNVFTMYPSRFAHLRRLELSNAKIVTNQCLKNLEVVILKECTVPSAEAIIEMSETLEMVHFISCEFSGPSIKCPKRTRLTELILKNTRHLVQQFYLSTLQDLNLTALHLDSFVYKAEELQYLENMSSLEYLNIYMADAEMINTFTIERMINLKVFNVSYPMTIKLTGSPVNCFANLEILKQALIILPPQIVLALTPLHFLQPTRDELSEIILSTFKRDCMELRYFICNGDYIYCVLVMDPGNYATLLIENKAPYNVVAFNSFKKFRNYIQPDRTHYTGITRFLFRLPEKSSLTSKCLTM</sequence>
<dbReference type="InParanoid" id="D2VWA8"/>
<organism evidence="2">
    <name type="scientific">Naegleria gruberi</name>
    <name type="common">Amoeba</name>
    <dbReference type="NCBI Taxonomy" id="5762"/>
    <lineage>
        <taxon>Eukaryota</taxon>
        <taxon>Discoba</taxon>
        <taxon>Heterolobosea</taxon>
        <taxon>Tetramitia</taxon>
        <taxon>Eutetramitia</taxon>
        <taxon>Vahlkampfiidae</taxon>
        <taxon>Naegleria</taxon>
    </lineage>
</organism>
<dbReference type="OrthoDB" id="10345450at2759"/>
<dbReference type="EMBL" id="GG738904">
    <property type="protein sequence ID" value="EFC38869.1"/>
    <property type="molecule type" value="Genomic_DNA"/>
</dbReference>
<evidence type="ECO:0008006" key="3">
    <source>
        <dbReference type="Google" id="ProtNLM"/>
    </source>
</evidence>